<gene>
    <name evidence="1" type="ORF">AVDCRST_MAG04-1927</name>
</gene>
<reference evidence="1" key="1">
    <citation type="submission" date="2020-02" db="EMBL/GenBank/DDBJ databases">
        <authorList>
            <person name="Meier V. D."/>
        </authorList>
    </citation>
    <scope>NUCLEOTIDE SEQUENCE</scope>
    <source>
        <strain evidence="1">AVDCRST_MAG04</strain>
    </source>
</reference>
<organism evidence="1">
    <name type="scientific">uncultured Acetobacteraceae bacterium</name>
    <dbReference type="NCBI Taxonomy" id="169975"/>
    <lineage>
        <taxon>Bacteria</taxon>
        <taxon>Pseudomonadati</taxon>
        <taxon>Pseudomonadota</taxon>
        <taxon>Alphaproteobacteria</taxon>
        <taxon>Acetobacterales</taxon>
        <taxon>Acetobacteraceae</taxon>
        <taxon>environmental samples</taxon>
    </lineage>
</organism>
<dbReference type="EMBL" id="CADCTL010000133">
    <property type="protein sequence ID" value="CAA9247507.1"/>
    <property type="molecule type" value="Genomic_DNA"/>
</dbReference>
<proteinExistence type="predicted"/>
<protein>
    <submittedName>
        <fullName evidence="1">Uncharacterized protein</fullName>
    </submittedName>
</protein>
<evidence type="ECO:0000313" key="1">
    <source>
        <dbReference type="EMBL" id="CAA9247507.1"/>
    </source>
</evidence>
<accession>A0A6J4IE11</accession>
<name>A0A6J4IE11_9PROT</name>
<sequence>AALASIAAALTAACDAADAWAP</sequence>
<dbReference type="AlphaFoldDB" id="A0A6J4IE11"/>
<feature type="non-terminal residue" evidence="1">
    <location>
        <position position="1"/>
    </location>
</feature>